<dbReference type="Proteomes" id="UP000277204">
    <property type="component" value="Unassembled WGS sequence"/>
</dbReference>
<organism evidence="2 3">
    <name type="scientific">Schistosoma margrebowiei</name>
    <dbReference type="NCBI Taxonomy" id="48269"/>
    <lineage>
        <taxon>Eukaryota</taxon>
        <taxon>Metazoa</taxon>
        <taxon>Spiralia</taxon>
        <taxon>Lophotrochozoa</taxon>
        <taxon>Platyhelminthes</taxon>
        <taxon>Trematoda</taxon>
        <taxon>Digenea</taxon>
        <taxon>Strigeidida</taxon>
        <taxon>Schistosomatoidea</taxon>
        <taxon>Schistosomatidae</taxon>
        <taxon>Schistosoma</taxon>
    </lineage>
</organism>
<sequence>MTTQLLFTMIPFTESCGNYARVPPITDIHSTYHIQPNHSNVSSSTYPSSENTVCSRRGRRSTVPPEIREQTRRMTTQLLFTMIPFTESCGNYARVPPITDIHSTYHIQPNHSNGSNSTYPSSENTVCSRRGRRSTVPPEIREQTRRLKKQNMERRRRACISDKMNALHNLAMNLIGIDPNKYHKVEKADILNLCQSVFEGITNIAKDEPEFQERLRKLRYNLNEISNSSSISSTTTTSSPSLFTSTSNSTLNVNEDIQNIVNVNGNGNSLRKFTRHSHHHRSYHQSQQHSHSNTSISSSTMATTTTTTTTPMFSAPKISSPLPTCDNVDQKIDEDNKENRIPRLIIRNTSSIEHYGTPYLNNVIINSTCNSTPISSYVTYTSSSSFASTSASFSSSSVTSTPVNNVHSRVNGLMMQWQSTPLQYNDKYNSLLSDSDSGFFSSGTQSVGFTPNANNVVGVSRTNVSMDSVQSTDLCSVKLPNMDQKLCNVFMNCMRNMSSISPSSLSCDDHLSAFSVPVRRSGLVEMNKSVDLHNTSVRHSKLDNALMNDFMSCTRGLISSSNEVASETINTKHPVMWRPYLD</sequence>
<keyword evidence="3" id="KW-1185">Reference proteome</keyword>
<feature type="region of interest" description="Disordered" evidence="1">
    <location>
        <begin position="107"/>
        <end position="137"/>
    </location>
</feature>
<dbReference type="GO" id="GO:0046983">
    <property type="term" value="F:protein dimerization activity"/>
    <property type="evidence" value="ECO:0007669"/>
    <property type="project" value="InterPro"/>
</dbReference>
<reference evidence="2 3" key="1">
    <citation type="submission" date="2018-11" db="EMBL/GenBank/DDBJ databases">
        <authorList>
            <consortium name="Pathogen Informatics"/>
        </authorList>
    </citation>
    <scope>NUCLEOTIDE SEQUENCE [LARGE SCALE GENOMIC DNA]</scope>
    <source>
        <strain evidence="2 3">Zambia</strain>
    </source>
</reference>
<dbReference type="EMBL" id="UZAI01017172">
    <property type="protein sequence ID" value="VDP21373.1"/>
    <property type="molecule type" value="Genomic_DNA"/>
</dbReference>
<feature type="compositionally biased region" description="Low complexity" evidence="1">
    <location>
        <begin position="284"/>
        <end position="305"/>
    </location>
</feature>
<feature type="region of interest" description="Disordered" evidence="1">
    <location>
        <begin position="36"/>
        <end position="63"/>
    </location>
</feature>
<protein>
    <submittedName>
        <fullName evidence="2">Uncharacterized protein</fullName>
    </submittedName>
</protein>
<proteinExistence type="predicted"/>
<name>A0A183MKJ9_9TREM</name>
<accession>A0A183MKJ9</accession>
<gene>
    <name evidence="2" type="ORF">SMRZ_LOCUS16574</name>
</gene>
<feature type="compositionally biased region" description="Polar residues" evidence="1">
    <location>
        <begin position="107"/>
        <end position="127"/>
    </location>
</feature>
<evidence type="ECO:0000313" key="3">
    <source>
        <dbReference type="Proteomes" id="UP000277204"/>
    </source>
</evidence>
<feature type="compositionally biased region" description="Polar residues" evidence="1">
    <location>
        <begin position="36"/>
        <end position="54"/>
    </location>
</feature>
<feature type="region of interest" description="Disordered" evidence="1">
    <location>
        <begin position="275"/>
        <end position="305"/>
    </location>
</feature>
<dbReference type="InterPro" id="IPR036638">
    <property type="entry name" value="HLH_DNA-bd_sf"/>
</dbReference>
<dbReference type="Gene3D" id="4.10.280.10">
    <property type="entry name" value="Helix-loop-helix DNA-binding domain"/>
    <property type="match status" value="1"/>
</dbReference>
<dbReference type="InterPro" id="IPR011598">
    <property type="entry name" value="bHLH_dom"/>
</dbReference>
<dbReference type="Pfam" id="PF00010">
    <property type="entry name" value="HLH"/>
    <property type="match status" value="1"/>
</dbReference>
<dbReference type="SUPFAM" id="SSF47459">
    <property type="entry name" value="HLH, helix-loop-helix DNA-binding domain"/>
    <property type="match status" value="1"/>
</dbReference>
<dbReference type="PROSITE" id="PS50888">
    <property type="entry name" value="BHLH"/>
    <property type="match status" value="1"/>
</dbReference>
<evidence type="ECO:0000313" key="2">
    <source>
        <dbReference type="EMBL" id="VDP21373.1"/>
    </source>
</evidence>
<evidence type="ECO:0000256" key="1">
    <source>
        <dbReference type="SAM" id="MobiDB-lite"/>
    </source>
</evidence>
<feature type="region of interest" description="Disordered" evidence="1">
    <location>
        <begin position="228"/>
        <end position="247"/>
    </location>
</feature>
<dbReference type="AlphaFoldDB" id="A0A183MKJ9"/>